<dbReference type="PANTHER" id="PTHR22762">
    <property type="entry name" value="ALPHA-GLUCOSIDASE"/>
    <property type="match status" value="1"/>
</dbReference>
<evidence type="ECO:0000259" key="5">
    <source>
        <dbReference type="Pfam" id="PF01055"/>
    </source>
</evidence>
<feature type="domain" description="Glycoside hydrolase family 31 N-terminal" evidence="6">
    <location>
        <begin position="64"/>
        <end position="202"/>
    </location>
</feature>
<dbReference type="EMBL" id="CP024870">
    <property type="protein sequence ID" value="ATX70391.1"/>
    <property type="molecule type" value="Genomic_DNA"/>
</dbReference>
<accession>A0A2K8KJR4</accession>
<dbReference type="Pfam" id="PF01055">
    <property type="entry name" value="Glyco_hydro_31_2nd"/>
    <property type="match status" value="1"/>
</dbReference>
<dbReference type="InterPro" id="IPR030458">
    <property type="entry name" value="Glyco_hydro_31_AS"/>
</dbReference>
<dbReference type="InterPro" id="IPR011013">
    <property type="entry name" value="Gal_mutarotase_sf_dom"/>
</dbReference>
<keyword evidence="3 4" id="KW-0326">Glycosidase</keyword>
<dbReference type="PROSITE" id="PS00129">
    <property type="entry name" value="GLYCOSYL_HYDROL_F31_1"/>
    <property type="match status" value="1"/>
</dbReference>
<evidence type="ECO:0000313" key="9">
    <source>
        <dbReference type="Proteomes" id="UP000231179"/>
    </source>
</evidence>
<dbReference type="Pfam" id="PF21365">
    <property type="entry name" value="Glyco_hydro_31_3rd"/>
    <property type="match status" value="1"/>
</dbReference>
<dbReference type="CDD" id="cd14752">
    <property type="entry name" value="GH31_N"/>
    <property type="match status" value="1"/>
</dbReference>
<evidence type="ECO:0000313" key="8">
    <source>
        <dbReference type="EMBL" id="ATX70391.1"/>
    </source>
</evidence>
<dbReference type="GO" id="GO:0030246">
    <property type="term" value="F:carbohydrate binding"/>
    <property type="evidence" value="ECO:0007669"/>
    <property type="project" value="InterPro"/>
</dbReference>
<feature type="domain" description="Glycosyl hydrolase family 31 C-terminal" evidence="7">
    <location>
        <begin position="575"/>
        <end position="660"/>
    </location>
</feature>
<evidence type="ECO:0000256" key="3">
    <source>
        <dbReference type="ARBA" id="ARBA00023295"/>
    </source>
</evidence>
<sequence>MAKINNSSLSVKPTDLKPDEIFKVEFIEMKLLNSKTCQLIFSNNVEVLVRNFETEIIQLQVVYNQEIIIDKQQHQLEAKLLQLEKNKISNTNFSLTITDKNYICIENQNHQVIIKAIFFKDNFLNMSIQTNKNEKFYGFGEKTGLNLDKKFTNTSNYATDLYKAHCDQDLEMYGALNFNIINKGPQKNLGVLVDNPSRTKYDMRSNDEFIVSVFKNDLDIYFILDTSIKNVIYKYYQLTGFPFLPSKWSLGHHLSKHSYENTNVVKELIEKSIESKIKLDAIYLDILYMQEYKSFTVDKARYENLAELVKYCQSHEVEIVPIVNPGVKADEKFSLFNLGKKMNAFIKQPDGKTIYQGEVWPGQCAFPDFFNKNGWEFWKKCFEFYLSKNIHGVWLDMNEPAVFNDLHVVENEATHIINNKQVSHEEIHNNYGTYEAKATYEIMSETNLRPHLVSRAFSAGIQKYSTVWTGDNFSYWFQLQQSLPMVMNLSLSGVPFTGQDLGGFEYDCSAELLTRWYQANILFGLFRNHCSINKRAQEPWTFDEETTKAIAKAVEFRNQYLPTLYNQAYLVHKFGASFVTPLFYNFETDLKSYNIDDQYMVANLMVAPILKKNTYDRLVYLPDNETGWVDLNELKYFAPNQNIIKHIAYDELGIFVLNNSMLFKMDASQKKSGLFKQIEVEIYNFNNHATPIVGSYYDDDGLTIKVEKNFEHFKFCYSNQEVIVESLNKNLSYKEIKEKFKFILINEQGKKQIEIKEEGYGN</sequence>
<dbReference type="GO" id="GO:0005975">
    <property type="term" value="P:carbohydrate metabolic process"/>
    <property type="evidence" value="ECO:0007669"/>
    <property type="project" value="InterPro"/>
</dbReference>
<dbReference type="Gene3D" id="2.60.40.4040">
    <property type="match status" value="1"/>
</dbReference>
<proteinExistence type="inferred from homology"/>
<dbReference type="Pfam" id="PF13802">
    <property type="entry name" value="Gal_mutarotas_2"/>
    <property type="match status" value="1"/>
</dbReference>
<keyword evidence="2 4" id="KW-0378">Hydrolase</keyword>
<name>A0A2K8KJR4_9MOLU</name>
<evidence type="ECO:0000256" key="1">
    <source>
        <dbReference type="ARBA" id="ARBA00007806"/>
    </source>
</evidence>
<dbReference type="Proteomes" id="UP000231179">
    <property type="component" value="Chromosome"/>
</dbReference>
<evidence type="ECO:0000259" key="6">
    <source>
        <dbReference type="Pfam" id="PF13802"/>
    </source>
</evidence>
<gene>
    <name evidence="8" type="primary">malZ</name>
    <name evidence="8" type="ORF">SCLAR_v1c00560</name>
</gene>
<dbReference type="InterPro" id="IPR048395">
    <property type="entry name" value="Glyco_hydro_31_C"/>
</dbReference>
<dbReference type="Gene3D" id="2.60.40.1760">
    <property type="entry name" value="glycosyl hydrolase (family 31)"/>
    <property type="match status" value="1"/>
</dbReference>
<dbReference type="AlphaFoldDB" id="A0A2K8KJR4"/>
<dbReference type="InterPro" id="IPR000322">
    <property type="entry name" value="Glyco_hydro_31_TIM"/>
</dbReference>
<evidence type="ECO:0000256" key="4">
    <source>
        <dbReference type="RuleBase" id="RU361185"/>
    </source>
</evidence>
<dbReference type="InterPro" id="IPR017853">
    <property type="entry name" value="GH"/>
</dbReference>
<feature type="domain" description="Glycoside hydrolase family 31 TIM barrel" evidence="5">
    <location>
        <begin position="242"/>
        <end position="566"/>
    </location>
</feature>
<dbReference type="RefSeq" id="WP_100253956.1">
    <property type="nucleotide sequence ID" value="NZ_CP024870.1"/>
</dbReference>
<protein>
    <submittedName>
        <fullName evidence="8">Alpha-glucosidase</fullName>
    </submittedName>
</protein>
<keyword evidence="9" id="KW-1185">Reference proteome</keyword>
<evidence type="ECO:0000256" key="2">
    <source>
        <dbReference type="ARBA" id="ARBA00022801"/>
    </source>
</evidence>
<reference evidence="8 9" key="1">
    <citation type="submission" date="2017-11" db="EMBL/GenBank/DDBJ databases">
        <title>Complete genome sequence of Spiroplasma clarkii CN-5 (DSM 19994).</title>
        <authorList>
            <person name="Tsai Y.-M."/>
            <person name="Chang A."/>
            <person name="Lo W.-S."/>
            <person name="Kuo C.-H."/>
        </authorList>
    </citation>
    <scope>NUCLEOTIDE SEQUENCE [LARGE SCALE GENOMIC DNA]</scope>
    <source>
        <strain evidence="8 9">CN-5</strain>
    </source>
</reference>
<evidence type="ECO:0000259" key="7">
    <source>
        <dbReference type="Pfam" id="PF21365"/>
    </source>
</evidence>
<comment type="similarity">
    <text evidence="1 4">Belongs to the glycosyl hydrolase 31 family.</text>
</comment>
<dbReference type="SUPFAM" id="SSF51445">
    <property type="entry name" value="(Trans)glycosidases"/>
    <property type="match status" value="1"/>
</dbReference>
<dbReference type="GO" id="GO:0004553">
    <property type="term" value="F:hydrolase activity, hydrolyzing O-glycosyl compounds"/>
    <property type="evidence" value="ECO:0007669"/>
    <property type="project" value="InterPro"/>
</dbReference>
<organism evidence="8 9">
    <name type="scientific">Spiroplasma clarkii</name>
    <dbReference type="NCBI Taxonomy" id="2139"/>
    <lineage>
        <taxon>Bacteria</taxon>
        <taxon>Bacillati</taxon>
        <taxon>Mycoplasmatota</taxon>
        <taxon>Mollicutes</taxon>
        <taxon>Entomoplasmatales</taxon>
        <taxon>Spiroplasmataceae</taxon>
        <taxon>Spiroplasma</taxon>
    </lineage>
</organism>
<dbReference type="PANTHER" id="PTHR22762:SF120">
    <property type="entry name" value="HETEROGLYCAN GLUCOSIDASE 1"/>
    <property type="match status" value="1"/>
</dbReference>
<dbReference type="SUPFAM" id="SSF51011">
    <property type="entry name" value="Glycosyl hydrolase domain"/>
    <property type="match status" value="1"/>
</dbReference>
<dbReference type="Gene3D" id="3.20.20.80">
    <property type="entry name" value="Glycosidases"/>
    <property type="match status" value="2"/>
</dbReference>
<dbReference type="SUPFAM" id="SSF74650">
    <property type="entry name" value="Galactose mutarotase-like"/>
    <property type="match status" value="1"/>
</dbReference>
<dbReference type="InterPro" id="IPR025887">
    <property type="entry name" value="Glyco_hydro_31_N_dom"/>
</dbReference>